<evidence type="ECO:0000256" key="1">
    <source>
        <dbReference type="ARBA" id="ARBA00022729"/>
    </source>
</evidence>
<evidence type="ECO:0000313" key="3">
    <source>
        <dbReference type="EMBL" id="SHE73945.1"/>
    </source>
</evidence>
<keyword evidence="1 2" id="KW-0732">Signal</keyword>
<sequence>MKKVRKLLAIALAATFSLGAIGCSGSKKEEPKKDETLKIVTTSEDYKKLFDKFTEDTNVKVEFLSMSSGEVLSRVKAEGDKPMADLWFGGGIDAFMQAKEDGLLQKCDFKDMDKLAPEFKDKEDYWFSKGITIVGFMVNNGVMKEKNLKDPKSWDDLTNPQYKGEILMSNPAVSGTNYAVVNALLQKKGEEQGWKYFEELNKNIEYYSKRGKDPSTKTMAGEVGIGITYIDKALEKAEKEKDVKIIYPEDGIPWVPEGVAIFKNAKNPELANKFLSWVYENENLKLLAEIDKKDTLKLIKPSYDGAELSFSKDKLIKENLSLFGKDRKEILDKWNAMVGNKNEK</sequence>
<dbReference type="GO" id="GO:0030976">
    <property type="term" value="F:thiamine pyrophosphate binding"/>
    <property type="evidence" value="ECO:0007669"/>
    <property type="project" value="TreeGrafter"/>
</dbReference>
<dbReference type="RefSeq" id="WP_072895142.1">
    <property type="nucleotide sequence ID" value="NZ_FQVM01000009.1"/>
</dbReference>
<dbReference type="Pfam" id="PF13343">
    <property type="entry name" value="SBP_bac_6"/>
    <property type="match status" value="1"/>
</dbReference>
<dbReference type="GO" id="GO:0030288">
    <property type="term" value="C:outer membrane-bounded periplasmic space"/>
    <property type="evidence" value="ECO:0007669"/>
    <property type="project" value="TreeGrafter"/>
</dbReference>
<organism evidence="3 4">
    <name type="scientific">Clostridium fallax</name>
    <dbReference type="NCBI Taxonomy" id="1533"/>
    <lineage>
        <taxon>Bacteria</taxon>
        <taxon>Bacillati</taxon>
        <taxon>Bacillota</taxon>
        <taxon>Clostridia</taxon>
        <taxon>Eubacteriales</taxon>
        <taxon>Clostridiaceae</taxon>
        <taxon>Clostridium</taxon>
    </lineage>
</organism>
<keyword evidence="4" id="KW-1185">Reference proteome</keyword>
<dbReference type="CDD" id="cd13544">
    <property type="entry name" value="PBP2_Fbp_like_1"/>
    <property type="match status" value="1"/>
</dbReference>
<evidence type="ECO:0000256" key="2">
    <source>
        <dbReference type="SAM" id="SignalP"/>
    </source>
</evidence>
<dbReference type="SUPFAM" id="SSF53850">
    <property type="entry name" value="Periplasmic binding protein-like II"/>
    <property type="match status" value="1"/>
</dbReference>
<dbReference type="EMBL" id="FQVM01000009">
    <property type="protein sequence ID" value="SHE73945.1"/>
    <property type="molecule type" value="Genomic_DNA"/>
</dbReference>
<dbReference type="PANTHER" id="PTHR30006">
    <property type="entry name" value="THIAMINE-BINDING PERIPLASMIC PROTEIN-RELATED"/>
    <property type="match status" value="1"/>
</dbReference>
<dbReference type="InterPro" id="IPR026045">
    <property type="entry name" value="Ferric-bd"/>
</dbReference>
<dbReference type="PIRSF" id="PIRSF002825">
    <property type="entry name" value="CfbpA"/>
    <property type="match status" value="1"/>
</dbReference>
<dbReference type="Gene3D" id="3.40.190.10">
    <property type="entry name" value="Periplasmic binding protein-like II"/>
    <property type="match status" value="2"/>
</dbReference>
<reference evidence="3 4" key="1">
    <citation type="submission" date="2016-11" db="EMBL/GenBank/DDBJ databases">
        <authorList>
            <person name="Jaros S."/>
            <person name="Januszkiewicz K."/>
            <person name="Wedrychowicz H."/>
        </authorList>
    </citation>
    <scope>NUCLEOTIDE SEQUENCE [LARGE SCALE GENOMIC DNA]</scope>
    <source>
        <strain evidence="3 4">DSM 2631</strain>
    </source>
</reference>
<dbReference type="AlphaFoldDB" id="A0A1M4VYG0"/>
<protein>
    <submittedName>
        <fullName evidence="3">Iron(III) transport system substrate-binding protein</fullName>
    </submittedName>
</protein>
<evidence type="ECO:0000313" key="4">
    <source>
        <dbReference type="Proteomes" id="UP000184035"/>
    </source>
</evidence>
<dbReference type="PANTHER" id="PTHR30006:SF2">
    <property type="entry name" value="ABC TRANSPORTER SUBSTRATE-BINDING PROTEIN"/>
    <property type="match status" value="1"/>
</dbReference>
<dbReference type="GO" id="GO:0015888">
    <property type="term" value="P:thiamine transport"/>
    <property type="evidence" value="ECO:0007669"/>
    <property type="project" value="TreeGrafter"/>
</dbReference>
<dbReference type="GO" id="GO:0030975">
    <property type="term" value="F:thiamine binding"/>
    <property type="evidence" value="ECO:0007669"/>
    <property type="project" value="TreeGrafter"/>
</dbReference>
<feature type="signal peptide" evidence="2">
    <location>
        <begin position="1"/>
        <end position="22"/>
    </location>
</feature>
<gene>
    <name evidence="3" type="ORF">SAMN05443638_10982</name>
</gene>
<dbReference type="OrthoDB" id="179400at2"/>
<dbReference type="Proteomes" id="UP000184035">
    <property type="component" value="Unassembled WGS sequence"/>
</dbReference>
<name>A0A1M4VYG0_9CLOT</name>
<accession>A0A1M4VYG0</accession>
<proteinExistence type="predicted"/>
<dbReference type="STRING" id="1533.SAMN05443638_10982"/>
<dbReference type="PROSITE" id="PS51257">
    <property type="entry name" value="PROKAR_LIPOPROTEIN"/>
    <property type="match status" value="1"/>
</dbReference>
<feature type="chain" id="PRO_5039223953" evidence="2">
    <location>
        <begin position="23"/>
        <end position="344"/>
    </location>
</feature>